<dbReference type="EMBL" id="SGPK01000092">
    <property type="protein sequence ID" value="THH08655.1"/>
    <property type="molecule type" value="Genomic_DNA"/>
</dbReference>
<dbReference type="InterPro" id="IPR019313">
    <property type="entry name" value="Mediator_Med17"/>
</dbReference>
<reference evidence="10 11" key="1">
    <citation type="submission" date="2019-02" db="EMBL/GenBank/DDBJ databases">
        <title>Genome sequencing of the rare red list fungi Phellinidium pouzarii.</title>
        <authorList>
            <person name="Buettner E."/>
            <person name="Kellner H."/>
        </authorList>
    </citation>
    <scope>NUCLEOTIDE SEQUENCE [LARGE SCALE GENOMIC DNA]</scope>
    <source>
        <strain evidence="10 11">DSM 108285</strain>
    </source>
</reference>
<name>A0A4S4LAV5_9AGAM</name>
<evidence type="ECO:0000256" key="2">
    <source>
        <dbReference type="ARBA" id="ARBA00005635"/>
    </source>
</evidence>
<evidence type="ECO:0000256" key="7">
    <source>
        <dbReference type="ARBA" id="ARBA00032014"/>
    </source>
</evidence>
<comment type="similarity">
    <text evidence="2 8">Belongs to the Mediator complex subunit 17 family.</text>
</comment>
<gene>
    <name evidence="8" type="primary">MED17</name>
    <name evidence="10" type="ORF">EW145_g2561</name>
</gene>
<dbReference type="AlphaFoldDB" id="A0A4S4LAV5"/>
<sequence length="676" mass="74556">MQEPHVEPAWRKIKLSLERPYKDDNGQPTPTLLDITQDGQFIYEPREETDAKLGQRFRRIFAERGIDFFDSDSTSRFDQNGDKSSPGRDGGGVDVGAAGADEQVIDGEAKLMTPEMLFKMRSEILPRLHIALGEMSHARDLLSLLLSASAPVLSPTGAPGLLSLSAVPAAPLHPTLPPGPFNGFDRNAPSTYLASDVLHIAAVGIERSTSRSELFWADALRIRRTNWGLIPAPLPLGASTGKGADKTSRDFLVSYGLEQSPPLFRRTAIVHLAFHAMPSSTDEPLVFPHRDRTRLRVTLTRKDLFGVASTCHSHVETCSGDTLHSAIKDAQKEVVEKEIFEELIKEASNLPTASARVSERLIVIDAAHNVELRFELIDESLITSSNTTGSSSDTAGYALCDLIASALPVFLLRQHAHAKSVRLGIVPSRGSTNATQYTSLAQFRTQMPQILTPIIDLLQYNVFLTRVRDELSRAVKKLRTAGVRVVLRFEGVGETGKVVVDELTEGKEKVCGEAMLRIDESIRFTFASPSSLTAHLPHATIAVVSIPQLTQLLADETERNLLGRICEFGVEACQSLSGTWFVDEMMCRAVGRWEGCVLNFRIRCSADFTLDCHVHQLIRLRPRGPAHPLVHPRQYSPPSMSMQSSTLLTYGTRDDTTLDLFAWVRHVIEATLAINY</sequence>
<dbReference type="OrthoDB" id="10251234at2759"/>
<dbReference type="PANTHER" id="PTHR13114:SF7">
    <property type="entry name" value="MEDIATOR OF RNA POLYMERASE II TRANSCRIPTION SUBUNIT 17"/>
    <property type="match status" value="1"/>
</dbReference>
<evidence type="ECO:0000313" key="10">
    <source>
        <dbReference type="EMBL" id="THH08655.1"/>
    </source>
</evidence>
<dbReference type="GO" id="GO:0016592">
    <property type="term" value="C:mediator complex"/>
    <property type="evidence" value="ECO:0007669"/>
    <property type="project" value="InterPro"/>
</dbReference>
<organism evidence="10 11">
    <name type="scientific">Phellinidium pouzarii</name>
    <dbReference type="NCBI Taxonomy" id="167371"/>
    <lineage>
        <taxon>Eukaryota</taxon>
        <taxon>Fungi</taxon>
        <taxon>Dikarya</taxon>
        <taxon>Basidiomycota</taxon>
        <taxon>Agaricomycotina</taxon>
        <taxon>Agaricomycetes</taxon>
        <taxon>Hymenochaetales</taxon>
        <taxon>Hymenochaetaceae</taxon>
        <taxon>Phellinidium</taxon>
    </lineage>
</organism>
<proteinExistence type="inferred from homology"/>
<feature type="region of interest" description="Disordered" evidence="9">
    <location>
        <begin position="72"/>
        <end position="97"/>
    </location>
</feature>
<evidence type="ECO:0000256" key="4">
    <source>
        <dbReference type="ARBA" id="ARBA00023015"/>
    </source>
</evidence>
<keyword evidence="11" id="KW-1185">Reference proteome</keyword>
<accession>A0A4S4LAV5</accession>
<keyword evidence="5 8" id="KW-0804">Transcription</keyword>
<evidence type="ECO:0000256" key="8">
    <source>
        <dbReference type="RuleBase" id="RU364140"/>
    </source>
</evidence>
<comment type="subcellular location">
    <subcellularLocation>
        <location evidence="1 8">Nucleus</location>
    </subcellularLocation>
</comment>
<evidence type="ECO:0000256" key="5">
    <source>
        <dbReference type="ARBA" id="ARBA00023163"/>
    </source>
</evidence>
<comment type="function">
    <text evidence="8">Component of the Mediator complex, a coactivator involved in the regulated transcription of nearly all RNA polymerase II-dependent genes. Mediator functions as a bridge to convey information from gene-specific regulatory proteins to the basal RNA polymerase II transcription machinery. Mediator is recruited to promoters by direct interactions with regulatory proteins and serves as a scaffold for the assembly of a functional preinitiation complex with RNA polymerase II and the general transcription factors.</text>
</comment>
<evidence type="ECO:0000256" key="1">
    <source>
        <dbReference type="ARBA" id="ARBA00004123"/>
    </source>
</evidence>
<keyword evidence="4 8" id="KW-0805">Transcription regulation</keyword>
<keyword evidence="8" id="KW-0010">Activator</keyword>
<dbReference type="GO" id="GO:0070847">
    <property type="term" value="C:core mediator complex"/>
    <property type="evidence" value="ECO:0007669"/>
    <property type="project" value="TreeGrafter"/>
</dbReference>
<dbReference type="Pfam" id="PF10156">
    <property type="entry name" value="Med17"/>
    <property type="match status" value="1"/>
</dbReference>
<evidence type="ECO:0000256" key="3">
    <source>
        <dbReference type="ARBA" id="ARBA00019610"/>
    </source>
</evidence>
<dbReference type="Proteomes" id="UP000308199">
    <property type="component" value="Unassembled WGS sequence"/>
</dbReference>
<feature type="compositionally biased region" description="Basic and acidic residues" evidence="9">
    <location>
        <begin position="72"/>
        <end position="81"/>
    </location>
</feature>
<dbReference type="GO" id="GO:0003712">
    <property type="term" value="F:transcription coregulator activity"/>
    <property type="evidence" value="ECO:0007669"/>
    <property type="project" value="InterPro"/>
</dbReference>
<protein>
    <recommendedName>
        <fullName evidence="3 8">Mediator of RNA polymerase II transcription subunit 17</fullName>
    </recommendedName>
    <alternativeName>
        <fullName evidence="7 8">Mediator complex subunit 17</fullName>
    </alternativeName>
</protein>
<comment type="caution">
    <text evidence="10">The sequence shown here is derived from an EMBL/GenBank/DDBJ whole genome shotgun (WGS) entry which is preliminary data.</text>
</comment>
<evidence type="ECO:0000256" key="6">
    <source>
        <dbReference type="ARBA" id="ARBA00023242"/>
    </source>
</evidence>
<dbReference type="GO" id="GO:0006357">
    <property type="term" value="P:regulation of transcription by RNA polymerase II"/>
    <property type="evidence" value="ECO:0007669"/>
    <property type="project" value="InterPro"/>
</dbReference>
<dbReference type="PANTHER" id="PTHR13114">
    <property type="entry name" value="MEDIATOR OF RNA POLYMERASE II TRANSCRIPTION SUBUNIT 17"/>
    <property type="match status" value="1"/>
</dbReference>
<comment type="subunit">
    <text evidence="8">Component of the Mediator complex.</text>
</comment>
<evidence type="ECO:0000313" key="11">
    <source>
        <dbReference type="Proteomes" id="UP000308199"/>
    </source>
</evidence>
<evidence type="ECO:0000256" key="9">
    <source>
        <dbReference type="SAM" id="MobiDB-lite"/>
    </source>
</evidence>
<keyword evidence="6 8" id="KW-0539">Nucleus</keyword>